<feature type="compositionally biased region" description="Pro residues" evidence="2">
    <location>
        <begin position="183"/>
        <end position="192"/>
    </location>
</feature>
<evidence type="ECO:0008006" key="5">
    <source>
        <dbReference type="Google" id="ProtNLM"/>
    </source>
</evidence>
<evidence type="ECO:0000313" key="4">
    <source>
        <dbReference type="Proteomes" id="UP001187415"/>
    </source>
</evidence>
<evidence type="ECO:0000256" key="2">
    <source>
        <dbReference type="SAM" id="MobiDB-lite"/>
    </source>
</evidence>
<dbReference type="AlphaFoldDB" id="A0AA88T1B0"/>
<gene>
    <name evidence="3" type="ORF">Q5P01_005440</name>
</gene>
<feature type="region of interest" description="Disordered" evidence="2">
    <location>
        <begin position="507"/>
        <end position="533"/>
    </location>
</feature>
<feature type="compositionally biased region" description="Polar residues" evidence="2">
    <location>
        <begin position="514"/>
        <end position="532"/>
    </location>
</feature>
<proteinExistence type="predicted"/>
<dbReference type="Pfam" id="PF15254">
    <property type="entry name" value="CCDC14"/>
    <property type="match status" value="3"/>
</dbReference>
<evidence type="ECO:0000256" key="1">
    <source>
        <dbReference type="SAM" id="Coils"/>
    </source>
</evidence>
<protein>
    <recommendedName>
        <fullName evidence="5">Coiled-coil domain-containing protein 14</fullName>
    </recommendedName>
</protein>
<keyword evidence="1" id="KW-0175">Coiled coil</keyword>
<dbReference type="InterPro" id="IPR029343">
    <property type="entry name" value="CCDC14"/>
</dbReference>
<dbReference type="GO" id="GO:0034451">
    <property type="term" value="C:centriolar satellite"/>
    <property type="evidence" value="ECO:0007669"/>
    <property type="project" value="TreeGrafter"/>
</dbReference>
<sequence length="610" mass="66971">MKGAAKRKVVTSGRLTGRVKAEMARKRAAPPPAAAGAAAACPEPAYSLYSTDSEDQVTTLHKGLDRCAALLGGILQDEKADSPSFSKAVADEVVKSRPTTSIGKKMKQPTKTVQRNFQSGHCGSSSTTPRSSHRSTAAAAHSGVKLHPPWKGTRAQLQSHPPRSQTNSPSNPPPQCQIFTLTPQPPSPPIQPQPSILLSVVQSSSHSGQLSLHPGDAKKHCDEEEDEFVPVRDTETQIPATDTHKLKSANMQLEPGQGDGVPQDTDHRSNCMKVKTVQYLLKELKALIAGQGSVAEMLLSHLEQTVTSPQMNEAGIETGPDLLSVHSQNSQLRRCVKILKEQLEEKEKAESRANTETLCNAEVLALQEELNAAQSRLQDLQDDLAELRTALQDTQRHLRDRELESVAVKTELEATRSRLVKSEKEKSELAALAQRRLEEIENLNRILEHQASSDCPTVVLSVSDAELKTPENRKHQAEPPCDHITHYLKSLDKLDPTEHECVAEEKEGRAINAAEQNDLPSGSETSNSQLIQSRGLDEVQSCKRWLERERQQPLNSTLSQWDLESLQTDWSMTSGSTFNTRDEAAFRDGLAALDASIASLQKTIQLDLRR</sequence>
<reference evidence="3" key="1">
    <citation type="submission" date="2023-07" db="EMBL/GenBank/DDBJ databases">
        <title>Chromosome-level Genome Assembly of Striped Snakehead (Channa striata).</title>
        <authorList>
            <person name="Liu H."/>
        </authorList>
    </citation>
    <scope>NUCLEOTIDE SEQUENCE</scope>
    <source>
        <strain evidence="3">Gz</strain>
        <tissue evidence="3">Muscle</tissue>
    </source>
</reference>
<accession>A0AA88T1B0</accession>
<evidence type="ECO:0000313" key="3">
    <source>
        <dbReference type="EMBL" id="KAK2856705.1"/>
    </source>
</evidence>
<keyword evidence="4" id="KW-1185">Reference proteome</keyword>
<feature type="compositionally biased region" description="Low complexity" evidence="2">
    <location>
        <begin position="124"/>
        <end position="142"/>
    </location>
</feature>
<dbReference type="GO" id="GO:0071539">
    <property type="term" value="P:protein localization to centrosome"/>
    <property type="evidence" value="ECO:0007669"/>
    <property type="project" value="TreeGrafter"/>
</dbReference>
<name>A0AA88T1B0_CHASR</name>
<feature type="compositionally biased region" description="Polar residues" evidence="2">
    <location>
        <begin position="109"/>
        <end position="123"/>
    </location>
</feature>
<feature type="region of interest" description="Disordered" evidence="2">
    <location>
        <begin position="1"/>
        <end position="37"/>
    </location>
</feature>
<dbReference type="Proteomes" id="UP001187415">
    <property type="component" value="Unassembled WGS sequence"/>
</dbReference>
<feature type="region of interest" description="Disordered" evidence="2">
    <location>
        <begin position="78"/>
        <end position="194"/>
    </location>
</feature>
<dbReference type="EMBL" id="JAUPFM010000003">
    <property type="protein sequence ID" value="KAK2856705.1"/>
    <property type="molecule type" value="Genomic_DNA"/>
</dbReference>
<feature type="coiled-coil region" evidence="1">
    <location>
        <begin position="329"/>
        <end position="450"/>
    </location>
</feature>
<organism evidence="3 4">
    <name type="scientific">Channa striata</name>
    <name type="common">Snakehead murrel</name>
    <name type="synonym">Ophicephalus striatus</name>
    <dbReference type="NCBI Taxonomy" id="64152"/>
    <lineage>
        <taxon>Eukaryota</taxon>
        <taxon>Metazoa</taxon>
        <taxon>Chordata</taxon>
        <taxon>Craniata</taxon>
        <taxon>Vertebrata</taxon>
        <taxon>Euteleostomi</taxon>
        <taxon>Actinopterygii</taxon>
        <taxon>Neopterygii</taxon>
        <taxon>Teleostei</taxon>
        <taxon>Neoteleostei</taxon>
        <taxon>Acanthomorphata</taxon>
        <taxon>Anabantaria</taxon>
        <taxon>Anabantiformes</taxon>
        <taxon>Channoidei</taxon>
        <taxon>Channidae</taxon>
        <taxon>Channa</taxon>
    </lineage>
</organism>
<dbReference type="PANTHER" id="PTHR22367">
    <property type="entry name" value="COILED-COIL DOMAIN-CONTAINING PROTEIN 14"/>
    <property type="match status" value="1"/>
</dbReference>
<comment type="caution">
    <text evidence="3">The sequence shown here is derived from an EMBL/GenBank/DDBJ whole genome shotgun (WGS) entry which is preliminary data.</text>
</comment>
<dbReference type="PANTHER" id="PTHR22367:SF2">
    <property type="entry name" value="COILED-COIL DOMAIN-CONTAINING PROTEIN 14"/>
    <property type="match status" value="1"/>
</dbReference>